<feature type="transmembrane region" description="Helical" evidence="2">
    <location>
        <begin position="193"/>
        <end position="211"/>
    </location>
</feature>
<evidence type="ECO:0000256" key="1">
    <source>
        <dbReference type="SAM" id="MobiDB-lite"/>
    </source>
</evidence>
<evidence type="ECO:0000313" key="3">
    <source>
        <dbReference type="EMBL" id="KAL3763696.1"/>
    </source>
</evidence>
<evidence type="ECO:0000313" key="4">
    <source>
        <dbReference type="Proteomes" id="UP001530315"/>
    </source>
</evidence>
<feature type="compositionally biased region" description="Acidic residues" evidence="1">
    <location>
        <begin position="217"/>
        <end position="226"/>
    </location>
</feature>
<dbReference type="Proteomes" id="UP001530315">
    <property type="component" value="Unassembled WGS sequence"/>
</dbReference>
<organism evidence="3 4">
    <name type="scientific">Stephanodiscus triporus</name>
    <dbReference type="NCBI Taxonomy" id="2934178"/>
    <lineage>
        <taxon>Eukaryota</taxon>
        <taxon>Sar</taxon>
        <taxon>Stramenopiles</taxon>
        <taxon>Ochrophyta</taxon>
        <taxon>Bacillariophyta</taxon>
        <taxon>Coscinodiscophyceae</taxon>
        <taxon>Thalassiosirophycidae</taxon>
        <taxon>Stephanodiscales</taxon>
        <taxon>Stephanodiscaceae</taxon>
        <taxon>Stephanodiscus</taxon>
    </lineage>
</organism>
<feature type="region of interest" description="Disordered" evidence="1">
    <location>
        <begin position="75"/>
        <end position="117"/>
    </location>
</feature>
<feature type="compositionally biased region" description="Gly residues" evidence="1">
    <location>
        <begin position="91"/>
        <end position="102"/>
    </location>
</feature>
<keyword evidence="2" id="KW-0812">Transmembrane</keyword>
<feature type="region of interest" description="Disordered" evidence="1">
    <location>
        <begin position="215"/>
        <end position="240"/>
    </location>
</feature>
<dbReference type="AlphaFoldDB" id="A0ABD3MHX7"/>
<keyword evidence="4" id="KW-1185">Reference proteome</keyword>
<keyword evidence="2" id="KW-0472">Membrane</keyword>
<sequence length="388" mass="41767">MAGKEDAKSYGAAAAAAVVPPPTNVQVIAPATLEAGYAFDAMYDGVTFEVVVPEGGVMKGQRFIVPFVPTAVAGGTASSSSSSSSSDDVRGGQGCGGGGGGEVGEERRRHRRRGGGNPRGIWRDGLCDCCRFGPFHPHFLFALFLKPILMGQLLTRMKMTWLGRRTNVDDDDGYVHANLNDSRIEVNDRWRDALRNVVIVTALFLIVAAATDAAPDRDDEDDDDGDSSSSRHRHAHHDDRSYGVDDVKSAINSWSATLYGFYLTYVIIQLRATIRHVYSIPEDSCLCLYKLGLFGNDPREGVCGTGGGCCCDDDPGWCTSGVPVGWEDICCAIWCQFCILGQMARHTVDYGERKAVCCNAVGVSDWDDDEAYEGVESGHVGEGSVLVV</sequence>
<feature type="transmembrane region" description="Helical" evidence="2">
    <location>
        <begin position="251"/>
        <end position="268"/>
    </location>
</feature>
<reference evidence="3 4" key="1">
    <citation type="submission" date="2024-10" db="EMBL/GenBank/DDBJ databases">
        <title>Updated reference genomes for cyclostephanoid diatoms.</title>
        <authorList>
            <person name="Roberts W.R."/>
            <person name="Alverson A.J."/>
        </authorList>
    </citation>
    <scope>NUCLEOTIDE SEQUENCE [LARGE SCALE GENOMIC DNA]</scope>
    <source>
        <strain evidence="3 4">AJA276-08</strain>
    </source>
</reference>
<keyword evidence="2" id="KW-1133">Transmembrane helix</keyword>
<proteinExistence type="predicted"/>
<comment type="caution">
    <text evidence="3">The sequence shown here is derived from an EMBL/GenBank/DDBJ whole genome shotgun (WGS) entry which is preliminary data.</text>
</comment>
<evidence type="ECO:0000256" key="2">
    <source>
        <dbReference type="SAM" id="Phobius"/>
    </source>
</evidence>
<dbReference type="EMBL" id="JALLAZ020001795">
    <property type="protein sequence ID" value="KAL3763696.1"/>
    <property type="molecule type" value="Genomic_DNA"/>
</dbReference>
<name>A0ABD3MHX7_9STRA</name>
<protein>
    <submittedName>
        <fullName evidence="3">Uncharacterized protein</fullName>
    </submittedName>
</protein>
<gene>
    <name evidence="3" type="ORF">ACHAW5_004848</name>
</gene>
<accession>A0ABD3MHX7</accession>